<dbReference type="GO" id="GO:0000774">
    <property type="term" value="F:adenyl-nucleotide exchange factor activity"/>
    <property type="evidence" value="ECO:0007669"/>
    <property type="project" value="InterPro"/>
</dbReference>
<comment type="similarity">
    <text evidence="2 10 12">Belongs to the GrpE family.</text>
</comment>
<evidence type="ECO:0000256" key="2">
    <source>
        <dbReference type="ARBA" id="ARBA00009054"/>
    </source>
</evidence>
<comment type="caution">
    <text evidence="14">The sequence shown here is derived from an EMBL/GenBank/DDBJ whole genome shotgun (WGS) entry which is preliminary data.</text>
</comment>
<evidence type="ECO:0000256" key="4">
    <source>
        <dbReference type="ARBA" id="ARBA00022490"/>
    </source>
</evidence>
<dbReference type="SUPFAM" id="SSF51064">
    <property type="entry name" value="Head domain of nucleotide exchange factor GrpE"/>
    <property type="match status" value="1"/>
</dbReference>
<accession>A0A3E2B3I8</accession>
<dbReference type="NCBIfam" id="NF010738">
    <property type="entry name" value="PRK14140.1"/>
    <property type="match status" value="1"/>
</dbReference>
<evidence type="ECO:0000256" key="10">
    <source>
        <dbReference type="HAMAP-Rule" id="MF_01151"/>
    </source>
</evidence>
<evidence type="ECO:0000256" key="13">
    <source>
        <dbReference type="SAM" id="MobiDB-lite"/>
    </source>
</evidence>
<evidence type="ECO:0000256" key="1">
    <source>
        <dbReference type="ARBA" id="ARBA00004496"/>
    </source>
</evidence>
<dbReference type="RefSeq" id="WP_117142277.1">
    <property type="nucleotide sequence ID" value="NZ_CAKXKJ010000015.1"/>
</dbReference>
<evidence type="ECO:0000256" key="3">
    <source>
        <dbReference type="ARBA" id="ARBA00011738"/>
    </source>
</evidence>
<dbReference type="InterPro" id="IPR013805">
    <property type="entry name" value="GrpE_CC"/>
</dbReference>
<organism evidence="14 15">
    <name type="scientific">Evtepia gabavorous</name>
    <dbReference type="NCBI Taxonomy" id="2211183"/>
    <lineage>
        <taxon>Bacteria</taxon>
        <taxon>Bacillati</taxon>
        <taxon>Bacillota</taxon>
        <taxon>Clostridia</taxon>
        <taxon>Eubacteriales</taxon>
        <taxon>Evtepia</taxon>
    </lineage>
</organism>
<keyword evidence="6 10" id="KW-0143">Chaperone</keyword>
<dbReference type="NCBIfam" id="NF010757">
    <property type="entry name" value="PRK14160.1"/>
    <property type="match status" value="1"/>
</dbReference>
<dbReference type="PANTHER" id="PTHR21237:SF23">
    <property type="entry name" value="GRPE PROTEIN HOMOLOG, MITOCHONDRIAL"/>
    <property type="match status" value="1"/>
</dbReference>
<evidence type="ECO:0000256" key="8">
    <source>
        <dbReference type="ARBA" id="ARBA00072274"/>
    </source>
</evidence>
<dbReference type="Gene3D" id="2.30.22.10">
    <property type="entry name" value="Head domain of nucleotide exchange factor GrpE"/>
    <property type="match status" value="1"/>
</dbReference>
<dbReference type="Pfam" id="PF01025">
    <property type="entry name" value="GrpE"/>
    <property type="match status" value="1"/>
</dbReference>
<dbReference type="GO" id="GO:0005737">
    <property type="term" value="C:cytoplasm"/>
    <property type="evidence" value="ECO:0007669"/>
    <property type="project" value="UniProtKB-SubCell"/>
</dbReference>
<name>A0A3E2B3I8_9FIRM</name>
<dbReference type="GO" id="GO:0051082">
    <property type="term" value="F:unfolded protein binding"/>
    <property type="evidence" value="ECO:0007669"/>
    <property type="project" value="TreeGrafter"/>
</dbReference>
<evidence type="ECO:0000313" key="15">
    <source>
        <dbReference type="Proteomes" id="UP000260649"/>
    </source>
</evidence>
<dbReference type="InterPro" id="IPR000740">
    <property type="entry name" value="GrpE"/>
</dbReference>
<dbReference type="Proteomes" id="UP000260649">
    <property type="component" value="Unassembled WGS sequence"/>
</dbReference>
<proteinExistence type="inferred from homology"/>
<comment type="function">
    <text evidence="7 10 11">Participates actively in the response to hyperosmotic and heat shock by preventing the aggregation of stress-denatured proteins, in association with DnaK and GrpE. It is the nucleotide exchange factor for DnaK and may function as a thermosensor. Unfolded proteins bind initially to DnaJ; upon interaction with the DnaJ-bound protein, DnaK hydrolyzes its bound ATP, resulting in the formation of a stable complex. GrpE releases ADP from DnaK; ATP binding to DnaK triggers the release of the substrate protein, thus completing the reaction cycle. Several rounds of ATP-dependent interactions between DnaJ, DnaK and GrpE are required for fully efficient folding.</text>
</comment>
<protein>
    <recommendedName>
        <fullName evidence="8 10">Protein GrpE</fullName>
    </recommendedName>
    <alternativeName>
        <fullName evidence="9 10">HSP-70 cofactor</fullName>
    </alternativeName>
</protein>
<dbReference type="AlphaFoldDB" id="A0A3E2B3I8"/>
<comment type="subunit">
    <text evidence="3 10">Homodimer.</text>
</comment>
<dbReference type="EMBL" id="QQRQ01000009">
    <property type="protein sequence ID" value="RFT06555.1"/>
    <property type="molecule type" value="Genomic_DNA"/>
</dbReference>
<keyword evidence="15" id="KW-1185">Reference proteome</keyword>
<gene>
    <name evidence="10" type="primary">grpE</name>
    <name evidence="14" type="ORF">DV520_07120</name>
</gene>
<evidence type="ECO:0000256" key="9">
    <source>
        <dbReference type="ARBA" id="ARBA00076414"/>
    </source>
</evidence>
<dbReference type="CDD" id="cd00446">
    <property type="entry name" value="GrpE"/>
    <property type="match status" value="1"/>
</dbReference>
<dbReference type="PROSITE" id="PS01071">
    <property type="entry name" value="GRPE"/>
    <property type="match status" value="1"/>
</dbReference>
<dbReference type="InterPro" id="IPR009012">
    <property type="entry name" value="GrpE_head"/>
</dbReference>
<sequence>MSKKNNDQNQVPEETKEETPEEVTEASQEKQESSQEEALQQALREQEDKYLRLLAEYDNYRKRSQKEKENAWTTARADTIKELLPVYDNLERALKQETADEAYAKGVQMTMTQLKTVLEKLGVEEIPAQGESFDPNVHNAVMHMEDEALGENTVVEVFQAGFKMGEKVIRHAMVKVAN</sequence>
<evidence type="ECO:0000313" key="14">
    <source>
        <dbReference type="EMBL" id="RFT06555.1"/>
    </source>
</evidence>
<dbReference type="SUPFAM" id="SSF58014">
    <property type="entry name" value="Coiled-coil domain of nucleotide exchange factor GrpE"/>
    <property type="match status" value="1"/>
</dbReference>
<evidence type="ECO:0000256" key="11">
    <source>
        <dbReference type="RuleBase" id="RU000639"/>
    </source>
</evidence>
<reference evidence="14 15" key="1">
    <citation type="submission" date="2018-07" db="EMBL/GenBank/DDBJ databases">
        <title>GABA Modulating Bacteria of the Human Gut Microbiota.</title>
        <authorList>
            <person name="Strandwitz P."/>
            <person name="Kim K.H."/>
            <person name="Terekhova D."/>
            <person name="Liu J.K."/>
            <person name="Sharma A."/>
            <person name="Levering J."/>
            <person name="Mcdonald D."/>
            <person name="Dietrich D."/>
            <person name="Ramadhar T.R."/>
            <person name="Lekbua A."/>
            <person name="Mroue N."/>
            <person name="Liston C."/>
            <person name="Stewart E.J."/>
            <person name="Dubin M.J."/>
            <person name="Zengler K."/>
            <person name="Knight R."/>
            <person name="Gilbert J.A."/>
            <person name="Clardy J."/>
            <person name="Lewis K."/>
        </authorList>
    </citation>
    <scope>NUCLEOTIDE SEQUENCE [LARGE SCALE GENOMIC DNA]</scope>
    <source>
        <strain evidence="14 15">KLE1738</strain>
    </source>
</reference>
<dbReference type="PRINTS" id="PR00773">
    <property type="entry name" value="GRPEPROTEIN"/>
</dbReference>
<dbReference type="GeneID" id="97995498"/>
<feature type="region of interest" description="Disordered" evidence="13">
    <location>
        <begin position="1"/>
        <end position="44"/>
    </location>
</feature>
<dbReference type="PANTHER" id="PTHR21237">
    <property type="entry name" value="GRPE PROTEIN"/>
    <property type="match status" value="1"/>
</dbReference>
<keyword evidence="5 10" id="KW-0346">Stress response</keyword>
<evidence type="ECO:0000256" key="7">
    <source>
        <dbReference type="ARBA" id="ARBA00053401"/>
    </source>
</evidence>
<dbReference type="GO" id="GO:0006457">
    <property type="term" value="P:protein folding"/>
    <property type="evidence" value="ECO:0007669"/>
    <property type="project" value="InterPro"/>
</dbReference>
<dbReference type="GO" id="GO:0042803">
    <property type="term" value="F:protein homodimerization activity"/>
    <property type="evidence" value="ECO:0007669"/>
    <property type="project" value="InterPro"/>
</dbReference>
<evidence type="ECO:0000256" key="12">
    <source>
        <dbReference type="RuleBase" id="RU004478"/>
    </source>
</evidence>
<evidence type="ECO:0000256" key="5">
    <source>
        <dbReference type="ARBA" id="ARBA00023016"/>
    </source>
</evidence>
<dbReference type="Gene3D" id="3.90.20.20">
    <property type="match status" value="1"/>
</dbReference>
<dbReference type="OrthoDB" id="9812586at2"/>
<keyword evidence="4 10" id="KW-0963">Cytoplasm</keyword>
<dbReference type="GO" id="GO:0051087">
    <property type="term" value="F:protein-folding chaperone binding"/>
    <property type="evidence" value="ECO:0007669"/>
    <property type="project" value="InterPro"/>
</dbReference>
<dbReference type="HAMAP" id="MF_01151">
    <property type="entry name" value="GrpE"/>
    <property type="match status" value="1"/>
</dbReference>
<evidence type="ECO:0000256" key="6">
    <source>
        <dbReference type="ARBA" id="ARBA00023186"/>
    </source>
</evidence>
<dbReference type="FunFam" id="2.30.22.10:FF:000001">
    <property type="entry name" value="Protein GrpE"/>
    <property type="match status" value="1"/>
</dbReference>
<comment type="subcellular location">
    <subcellularLocation>
        <location evidence="1 10">Cytoplasm</location>
    </subcellularLocation>
</comment>